<dbReference type="STRING" id="989370.AOQ71_17595"/>
<evidence type="ECO:0000256" key="1">
    <source>
        <dbReference type="SAM" id="Phobius"/>
    </source>
</evidence>
<dbReference type="GO" id="GO:0005886">
    <property type="term" value="C:plasma membrane"/>
    <property type="evidence" value="ECO:0007669"/>
    <property type="project" value="TreeGrafter"/>
</dbReference>
<dbReference type="SUPFAM" id="SSF82693">
    <property type="entry name" value="Multidrug efflux transporter AcrB pore domain, PN1, PN2, PC1 and PC2 subdomains"/>
    <property type="match status" value="3"/>
</dbReference>
<protein>
    <recommendedName>
        <fullName evidence="4">Acriflavine resistance protein B</fullName>
    </recommendedName>
</protein>
<dbReference type="SUPFAM" id="SSF82714">
    <property type="entry name" value="Multidrug efflux transporter AcrB TolC docking domain, DN and DC subdomains"/>
    <property type="match status" value="2"/>
</dbReference>
<keyword evidence="1" id="KW-1133">Transmembrane helix</keyword>
<accession>A0A0R3DY22</accession>
<dbReference type="Pfam" id="PF00873">
    <property type="entry name" value="ACR_tran"/>
    <property type="match status" value="1"/>
</dbReference>
<sequence length="1063" mass="113824">MAFRTRRSSGGAAAGGATGAVSITAQFVLRPVATTLLMIGVFLLGCVAYFRLPIASVPAVERPTIGIYAPFPGASPATVANALSQPLETTLALIPGVTEITSFSAMGGTSITVQFELSVDLDAAAGAVQAAINAAGPNLPKGPWPPTYWKANPAGAAVVALALTSDVFTPGEVYSLADGVISPKLSQLPGVARIVVSGAERSAVRVQASPARLAAMNLSLEAARIAVLNASQNLPKGAVSVEGQRLTIEANDQLLQASDYRDIVLAWRNGAPVKLGDVASVTDSVINNRLAGWYGTERGIVLFVYKQSDANIVDTVDAIKAELPEIQRWLPPGIKLHTVYDRTTLIRAAVNDVKLTLVIASVLVVLVIALFLRRFWATVIPSVTIPVSLAATLFVMSLCGFSLDNLSLMALTIAAGFVVDDAIVMIENIIRRMSEGEPALQAAINGARQMAFTVVAITIALIAALIPILFMPDVVGRYFREFGVTLVVAIVSSAVISLTLTPMMCGHLLDRGRRRLHNPDALPARRTFYARSLDWTLRHRFLTALVITALTGASVWLYLQLPKGFMPTQDTGVIFVRTVAPSNISFLSMEDRQRAVGEAILQDPAISGLTSFIGEGNGNALSVGQMLVALKPPDVRKLSIQQVIARLRERMDRIDGVRVFFVPLQDLNLGVQSSGSRYQYTLWGIDEDEVIRAAENMVRRVRGIPQIIDVIPSWETGGLQAGLTIDRIRAAMLGVTPVAIDNTLNDAFGQRQLNLLFLPTNYSRVIFEVEPQAATGPESISQIYVPSASGKAVPLTALTRPQRAHAAMWVRHSAQFPAATISFDIKPGTSIGDAITSIRKEELAAKLPDDIKAEFRGEAKEADKSIVKQAALFAAALITIYLALGMLYESYVHPLTILSTLPPTAFGALVALWATKTQFTLVTTIACILLVGMVMKNAIMMVDYALDAERNRGLAARDAILLAARLRARPITMTMLAAFLSAVPIALGTGPGFEIRQPLGITIMGGLVVAQLFTLYSTPAMYLILDGLRRKKMRAGQDLGMDGQTFDAARRVDQVGPAASPQT</sequence>
<feature type="transmembrane region" description="Helical" evidence="1">
    <location>
        <begin position="409"/>
        <end position="430"/>
    </location>
</feature>
<dbReference type="Gene3D" id="3.30.70.1440">
    <property type="entry name" value="Multidrug efflux transporter AcrB pore domain"/>
    <property type="match status" value="1"/>
</dbReference>
<dbReference type="PRINTS" id="PR00702">
    <property type="entry name" value="ACRIFLAVINRP"/>
</dbReference>
<dbReference type="EMBL" id="LJYG01000076">
    <property type="protein sequence ID" value="KRQ11695.1"/>
    <property type="molecule type" value="Genomic_DNA"/>
</dbReference>
<keyword evidence="1" id="KW-0472">Membrane</keyword>
<gene>
    <name evidence="2" type="ORF">AOQ71_17595</name>
</gene>
<organism evidence="2 3">
    <name type="scientific">Bradyrhizobium manausense</name>
    <dbReference type="NCBI Taxonomy" id="989370"/>
    <lineage>
        <taxon>Bacteria</taxon>
        <taxon>Pseudomonadati</taxon>
        <taxon>Pseudomonadota</taxon>
        <taxon>Alphaproteobacteria</taxon>
        <taxon>Hyphomicrobiales</taxon>
        <taxon>Nitrobacteraceae</taxon>
        <taxon>Bradyrhizobium</taxon>
    </lineage>
</organism>
<dbReference type="AlphaFoldDB" id="A0A0R3DY22"/>
<dbReference type="Gene3D" id="3.30.70.1320">
    <property type="entry name" value="Multidrug efflux transporter AcrB pore domain like"/>
    <property type="match status" value="1"/>
</dbReference>
<dbReference type="Proteomes" id="UP000051936">
    <property type="component" value="Unassembled WGS sequence"/>
</dbReference>
<feature type="transmembrane region" description="Helical" evidence="1">
    <location>
        <begin position="482"/>
        <end position="505"/>
    </location>
</feature>
<dbReference type="Gene3D" id="3.30.2090.10">
    <property type="entry name" value="Multidrug efflux transporter AcrB TolC docking domain, DN and DC subdomains"/>
    <property type="match status" value="2"/>
</dbReference>
<dbReference type="SUPFAM" id="SSF82866">
    <property type="entry name" value="Multidrug efflux transporter AcrB transmembrane domain"/>
    <property type="match status" value="2"/>
</dbReference>
<proteinExistence type="predicted"/>
<feature type="transmembrane region" description="Helical" evidence="1">
    <location>
        <begin position="379"/>
        <end position="403"/>
    </location>
</feature>
<evidence type="ECO:0008006" key="4">
    <source>
        <dbReference type="Google" id="ProtNLM"/>
    </source>
</evidence>
<comment type="caution">
    <text evidence="2">The sequence shown here is derived from an EMBL/GenBank/DDBJ whole genome shotgun (WGS) entry which is preliminary data.</text>
</comment>
<feature type="transmembrane region" description="Helical" evidence="1">
    <location>
        <begin position="921"/>
        <end position="946"/>
    </location>
</feature>
<feature type="transmembrane region" description="Helical" evidence="1">
    <location>
        <begin position="870"/>
        <end position="888"/>
    </location>
</feature>
<evidence type="ECO:0000313" key="2">
    <source>
        <dbReference type="EMBL" id="KRQ11695.1"/>
    </source>
</evidence>
<feature type="transmembrane region" description="Helical" evidence="1">
    <location>
        <begin position="355"/>
        <end position="372"/>
    </location>
</feature>
<keyword evidence="1" id="KW-0812">Transmembrane</keyword>
<feature type="transmembrane region" description="Helical" evidence="1">
    <location>
        <begin position="999"/>
        <end position="1025"/>
    </location>
</feature>
<dbReference type="InterPro" id="IPR001036">
    <property type="entry name" value="Acrflvin-R"/>
</dbReference>
<evidence type="ECO:0000313" key="3">
    <source>
        <dbReference type="Proteomes" id="UP000051936"/>
    </source>
</evidence>
<dbReference type="PANTHER" id="PTHR32063:SF21">
    <property type="entry name" value="MULTIDRUG RESISTANCE PROTEIN MDTB"/>
    <property type="match status" value="1"/>
</dbReference>
<feature type="transmembrane region" description="Helical" evidence="1">
    <location>
        <begin position="966"/>
        <end position="987"/>
    </location>
</feature>
<dbReference type="GO" id="GO:0042910">
    <property type="term" value="F:xenobiotic transmembrane transporter activity"/>
    <property type="evidence" value="ECO:0007669"/>
    <property type="project" value="TreeGrafter"/>
</dbReference>
<reference evidence="2 3" key="1">
    <citation type="submission" date="2015-09" db="EMBL/GenBank/DDBJ databases">
        <title>Draft Genome Sequence of Bradyrhizobium manausense Strain BR 3351T, a Novel Symbiotic Nitrogen-Fixing Alphaproteobacterium Isolated from Brazilian Amazon Rain Forest.</title>
        <authorList>
            <person name="De Araujo J.L."/>
            <person name="Zilli J.E."/>
        </authorList>
    </citation>
    <scope>NUCLEOTIDE SEQUENCE [LARGE SCALE GENOMIC DNA]</scope>
    <source>
        <strain evidence="2 3">BR3351</strain>
    </source>
</reference>
<feature type="transmembrane region" description="Helical" evidence="1">
    <location>
        <begin position="32"/>
        <end position="52"/>
    </location>
</feature>
<feature type="transmembrane region" description="Helical" evidence="1">
    <location>
        <begin position="451"/>
        <end position="470"/>
    </location>
</feature>
<dbReference type="Gene3D" id="1.20.1640.10">
    <property type="entry name" value="Multidrug efflux transporter AcrB transmembrane domain"/>
    <property type="match status" value="2"/>
</dbReference>
<keyword evidence="3" id="KW-1185">Reference proteome</keyword>
<dbReference type="PANTHER" id="PTHR32063">
    <property type="match status" value="1"/>
</dbReference>
<dbReference type="Gene3D" id="3.30.70.1430">
    <property type="entry name" value="Multidrug efflux transporter AcrB pore domain"/>
    <property type="match status" value="2"/>
</dbReference>
<dbReference type="InterPro" id="IPR027463">
    <property type="entry name" value="AcrB_DN_DC_subdom"/>
</dbReference>
<name>A0A0R3DY22_9BRAD</name>